<evidence type="ECO:0000256" key="2">
    <source>
        <dbReference type="ARBA" id="ARBA00006638"/>
    </source>
</evidence>
<proteinExistence type="inferred from homology"/>
<dbReference type="GO" id="GO:0006312">
    <property type="term" value="P:mitotic recombination"/>
    <property type="evidence" value="ECO:0007669"/>
    <property type="project" value="TreeGrafter"/>
</dbReference>
<dbReference type="GO" id="GO:0000730">
    <property type="term" value="P:DNA recombinase assembly"/>
    <property type="evidence" value="ECO:0007669"/>
    <property type="project" value="InterPro"/>
</dbReference>
<feature type="compositionally biased region" description="Low complexity" evidence="14">
    <location>
        <begin position="764"/>
        <end position="774"/>
    </location>
</feature>
<evidence type="ECO:0000256" key="7">
    <source>
        <dbReference type="ARBA" id="ARBA00022763"/>
    </source>
</evidence>
<dbReference type="OrthoDB" id="10061064at2759"/>
<feature type="compositionally biased region" description="Polar residues" evidence="14">
    <location>
        <begin position="582"/>
        <end position="593"/>
    </location>
</feature>
<dbReference type="GO" id="GO:0015031">
    <property type="term" value="P:protein transport"/>
    <property type="evidence" value="ECO:0007669"/>
    <property type="project" value="UniProtKB-UniRule"/>
</dbReference>
<evidence type="ECO:0000313" key="16">
    <source>
        <dbReference type="Proteomes" id="UP000258309"/>
    </source>
</evidence>
<keyword evidence="10" id="KW-0234">DNA repair</keyword>
<feature type="compositionally biased region" description="Basic and acidic residues" evidence="14">
    <location>
        <begin position="464"/>
        <end position="479"/>
    </location>
</feature>
<dbReference type="InterPro" id="IPR041247">
    <property type="entry name" value="Rad52_fam"/>
</dbReference>
<dbReference type="Gene3D" id="1.20.58.1590">
    <property type="entry name" value="Tethering factor for nuclear proteasome Cut8/Sts1"/>
    <property type="match status" value="1"/>
</dbReference>
<feature type="compositionally biased region" description="Acidic residues" evidence="14">
    <location>
        <begin position="488"/>
        <end position="501"/>
    </location>
</feature>
<dbReference type="GO" id="GO:0005634">
    <property type="term" value="C:nucleus"/>
    <property type="evidence" value="ECO:0007669"/>
    <property type="project" value="UniProtKB-SubCell"/>
</dbReference>
<evidence type="ECO:0000256" key="13">
    <source>
        <dbReference type="RuleBase" id="RU368013"/>
    </source>
</evidence>
<dbReference type="FunFam" id="1.20.58.1590:FF:000001">
    <property type="entry name" value="Tethering factor for nuclear proteasome STS1"/>
    <property type="match status" value="1"/>
</dbReference>
<keyword evidence="16" id="KW-1185">Reference proteome</keyword>
<keyword evidence="7" id="KW-0227">DNA damage</keyword>
<keyword evidence="5 13" id="KW-0813">Transport</keyword>
<comment type="similarity">
    <text evidence="1 13">Belongs to the cut8/STS1 family.</text>
</comment>
<evidence type="ECO:0000256" key="14">
    <source>
        <dbReference type="SAM" id="MobiDB-lite"/>
    </source>
</evidence>
<reference evidence="15 16" key="1">
    <citation type="submission" date="2018-05" db="EMBL/GenBank/DDBJ databases">
        <title>Draft genome sequence of Scytalidium lignicola DSM 105466, a ubiquitous saprotrophic fungus.</title>
        <authorList>
            <person name="Buettner E."/>
            <person name="Gebauer A.M."/>
            <person name="Hofrichter M."/>
            <person name="Liers C."/>
            <person name="Kellner H."/>
        </authorList>
    </citation>
    <scope>NUCLEOTIDE SEQUENCE [LARGE SCALE GENOMIC DNA]</scope>
    <source>
        <strain evidence="15 16">DSM 105466</strain>
    </source>
</reference>
<comment type="caution">
    <text evidence="15">The sequence shown here is derived from an EMBL/GenBank/DDBJ whole genome shotgun (WGS) entry which is preliminary data.</text>
</comment>
<keyword evidence="9" id="KW-0233">DNA recombination</keyword>
<sequence length="799" mass="86769">MSIRKRKADDDAVDESMSVSPQNSPAISTRNIARPSKKARANEVTGRPLSLPRLLETLDAQSLRAVLQAICERHPDIGREVVTSAPRPSVASTLDVLTRYQQKLRDAFPFGGNPQSDYAYNRVKQALTELVDAILDFTPHYLPPNESQVATSLSFLDGVTKVIHDLPNWDSHSHRHHKDNTYDEISKAWALVISESSKRGGGFQLHSGGWDQKLTKHNEQSGGRMQIAVNALGNLGWMDGSSSMGPNDPTSIRNQLLSGSYGANVPVHVGCSGGRTITNPFEEVKPRISEYTAQEIATLQSRLEKQLGPEYISSRAGPSGQKVHYLAAEKCIQLANEIFGFNGWSSQIMDIQVDFVDENPNTFKVSLGLSVIVRVTLRDGTFHEDIGYGHIENCKGKAAAFEKAKKEGTTDALKRALRNFGNVLGNCIYDKEYLSKVTKVKVQPTKWDVDNLHRHSTHAPPPPVKKEPDTSNSREDKGNEIPSLLSEDTFDDEFGDFDDADFSVPQDPDSHPDEVILAPTTSNDSRSSKAPLTNTNQRNHNQPLANPPQVITVPSRIQTGIQAADRSRGSSVPPQQPPQTPNKGFSRSVSGSGVQIRPPNETGPPRNVHPLQNGIGRVLNQPSRIAAEAAVTTGDEPSSDKTLLPPPGAGFFSARAAANLTESSSGNNDTAPKIPTANLPAFNPHAESPSIRKTPGVDHNTSKPIGKDLLSRPSQTPSGTIPPRPNIFNPQLDTNRKIGVPGSPSVLTNRGQYRPPTFKRPIESTNSTSNSNRTPLVDLPTNGMIVDGGGDVKRQKVNG</sequence>
<evidence type="ECO:0000256" key="3">
    <source>
        <dbReference type="ARBA" id="ARBA00011464"/>
    </source>
</evidence>
<dbReference type="PANTHER" id="PTHR12132:SF1">
    <property type="entry name" value="DNA REPAIR PROTEIN RAD52 HOMOLOG"/>
    <property type="match status" value="1"/>
</dbReference>
<evidence type="ECO:0000256" key="9">
    <source>
        <dbReference type="ARBA" id="ARBA00023172"/>
    </source>
</evidence>
<comment type="subunit">
    <text evidence="3 13">Binds the proteasome.</text>
</comment>
<evidence type="ECO:0000313" key="15">
    <source>
        <dbReference type="EMBL" id="RFU25321.1"/>
    </source>
</evidence>
<evidence type="ECO:0000256" key="5">
    <source>
        <dbReference type="ARBA" id="ARBA00022448"/>
    </source>
</evidence>
<organism evidence="15 16">
    <name type="scientific">Scytalidium lignicola</name>
    <name type="common">Hyphomycete</name>
    <dbReference type="NCBI Taxonomy" id="5539"/>
    <lineage>
        <taxon>Eukaryota</taxon>
        <taxon>Fungi</taxon>
        <taxon>Dikarya</taxon>
        <taxon>Ascomycota</taxon>
        <taxon>Pezizomycotina</taxon>
        <taxon>Leotiomycetes</taxon>
        <taxon>Leotiomycetes incertae sedis</taxon>
        <taxon>Scytalidium</taxon>
    </lineage>
</organism>
<dbReference type="FunFam" id="3.30.390.80:FF:000001">
    <property type="entry name" value="DNA repair protein RAD52 homolog"/>
    <property type="match status" value="1"/>
</dbReference>
<dbReference type="InterPro" id="IPR042525">
    <property type="entry name" value="Rad52_Rad59_Rad22_sf"/>
</dbReference>
<gene>
    <name evidence="15" type="ORF">B7463_g11014</name>
</gene>
<feature type="region of interest" description="Disordered" evidence="14">
    <location>
        <begin position="628"/>
        <end position="799"/>
    </location>
</feature>
<keyword evidence="11 13" id="KW-0539">Nucleus</keyword>
<comment type="similarity">
    <text evidence="2">Belongs to the RAD52 family.</text>
</comment>
<evidence type="ECO:0000256" key="8">
    <source>
        <dbReference type="ARBA" id="ARBA00022927"/>
    </source>
</evidence>
<evidence type="ECO:0000256" key="10">
    <source>
        <dbReference type="ARBA" id="ARBA00023204"/>
    </source>
</evidence>
<accession>A0A3E2GW23</accession>
<feature type="non-terminal residue" evidence="15">
    <location>
        <position position="799"/>
    </location>
</feature>
<evidence type="ECO:0000256" key="6">
    <source>
        <dbReference type="ARBA" id="ARBA00022490"/>
    </source>
</evidence>
<feature type="compositionally biased region" description="Basic and acidic residues" evidence="14">
    <location>
        <begin position="790"/>
        <end position="799"/>
    </location>
</feature>
<keyword evidence="6 13" id="KW-0963">Cytoplasm</keyword>
<evidence type="ECO:0000256" key="4">
    <source>
        <dbReference type="ARBA" id="ARBA00016204"/>
    </source>
</evidence>
<dbReference type="OMA" id="QIMDIQV"/>
<name>A0A3E2GW23_SCYLI</name>
<keyword evidence="8 13" id="KW-0653">Protein transport</keyword>
<feature type="compositionally biased region" description="Polar residues" evidence="14">
    <location>
        <begin position="660"/>
        <end position="670"/>
    </location>
</feature>
<feature type="compositionally biased region" description="Polar residues" evidence="14">
    <location>
        <begin position="519"/>
        <end position="544"/>
    </location>
</feature>
<protein>
    <recommendedName>
        <fullName evidence="4 13">Tethering factor for nuclear proteasome STS1</fullName>
    </recommendedName>
</protein>
<comment type="function">
    <text evidence="12 13">Involved in ubiquitin-mediated protein degradation. Regulatory factor in the ubiquitin/proteasome pathway that controls the turnover of proteasome substrates. Targets proteasomes to the nucleus and facilitates the degradation of nuclear proteins.</text>
</comment>
<dbReference type="GO" id="GO:0045002">
    <property type="term" value="P:double-strand break repair via single-strand annealing"/>
    <property type="evidence" value="ECO:0007669"/>
    <property type="project" value="InterPro"/>
</dbReference>
<dbReference type="PANTHER" id="PTHR12132">
    <property type="entry name" value="DNA REPAIR AND RECOMBINATION PROTEIN RAD52, RAD59"/>
    <property type="match status" value="1"/>
</dbReference>
<dbReference type="NCBIfam" id="TIGR00607">
    <property type="entry name" value="rad52"/>
    <property type="match status" value="1"/>
</dbReference>
<dbReference type="GO" id="GO:0071630">
    <property type="term" value="P:nuclear protein quality control by the ubiquitin-proteasome system"/>
    <property type="evidence" value="ECO:0007669"/>
    <property type="project" value="UniProtKB-UniRule"/>
</dbReference>
<comment type="subcellular location">
    <subcellularLocation>
        <location evidence="13">Cytoplasm</location>
    </subcellularLocation>
    <subcellularLocation>
        <location evidence="13">Nucleus</location>
    </subcellularLocation>
</comment>
<dbReference type="SUPFAM" id="SSF54768">
    <property type="entry name" value="dsRNA-binding domain-like"/>
    <property type="match status" value="1"/>
</dbReference>
<evidence type="ECO:0000256" key="11">
    <source>
        <dbReference type="ARBA" id="ARBA00023242"/>
    </source>
</evidence>
<dbReference type="Gene3D" id="3.30.390.80">
    <property type="entry name" value="DNA repair protein Rad52/59/22"/>
    <property type="match status" value="1"/>
</dbReference>
<dbReference type="EMBL" id="NCSJ02000343">
    <property type="protein sequence ID" value="RFU25321.1"/>
    <property type="molecule type" value="Genomic_DNA"/>
</dbReference>
<feature type="non-terminal residue" evidence="15">
    <location>
        <position position="1"/>
    </location>
</feature>
<dbReference type="GO" id="GO:0031144">
    <property type="term" value="P:proteasome localization"/>
    <property type="evidence" value="ECO:0007669"/>
    <property type="project" value="UniProtKB-UniRule"/>
</dbReference>
<dbReference type="Pfam" id="PF04098">
    <property type="entry name" value="Rad52_Rad22"/>
    <property type="match status" value="1"/>
</dbReference>
<dbReference type="Pfam" id="PF08559">
    <property type="entry name" value="Cut8"/>
    <property type="match status" value="1"/>
</dbReference>
<dbReference type="InterPro" id="IPR004585">
    <property type="entry name" value="DNA_recomb/repair_Rad52"/>
</dbReference>
<dbReference type="GO" id="GO:0003697">
    <property type="term" value="F:single-stranded DNA binding"/>
    <property type="evidence" value="ECO:0007669"/>
    <property type="project" value="UniProtKB-ARBA"/>
</dbReference>
<dbReference type="InterPro" id="IPR013868">
    <property type="entry name" value="Cut8/Sts1_fam"/>
</dbReference>
<feature type="region of interest" description="Disordered" evidence="14">
    <location>
        <begin position="1"/>
        <end position="44"/>
    </location>
</feature>
<dbReference type="STRING" id="5539.A0A3E2GW23"/>
<dbReference type="AlphaFoldDB" id="A0A3E2GW23"/>
<feature type="compositionally biased region" description="Polar residues" evidence="14">
    <location>
        <begin position="17"/>
        <end position="31"/>
    </location>
</feature>
<feature type="region of interest" description="Disordered" evidence="14">
    <location>
        <begin position="448"/>
        <end position="614"/>
    </location>
</feature>
<dbReference type="Proteomes" id="UP000258309">
    <property type="component" value="Unassembled WGS sequence"/>
</dbReference>
<dbReference type="GO" id="GO:0005737">
    <property type="term" value="C:cytoplasm"/>
    <property type="evidence" value="ECO:0007669"/>
    <property type="project" value="UniProtKB-SubCell"/>
</dbReference>
<dbReference type="InterPro" id="IPR007232">
    <property type="entry name" value="Rad52_Rad59_Rad22"/>
</dbReference>
<evidence type="ECO:0000256" key="12">
    <source>
        <dbReference type="ARBA" id="ARBA00025651"/>
    </source>
</evidence>
<dbReference type="InterPro" id="IPR038422">
    <property type="entry name" value="Cut8/Sts1_sf"/>
</dbReference>
<evidence type="ECO:0000256" key="1">
    <source>
        <dbReference type="ARBA" id="ARBA00006199"/>
    </source>
</evidence>